<reference evidence="5" key="2">
    <citation type="journal article" date="2021" name="PeerJ">
        <title>Extensive microbial diversity within the chicken gut microbiome revealed by metagenomics and culture.</title>
        <authorList>
            <person name="Gilroy R."/>
            <person name="Ravi A."/>
            <person name="Getino M."/>
            <person name="Pursley I."/>
            <person name="Horton D.L."/>
            <person name="Alikhan N.F."/>
            <person name="Baker D."/>
            <person name="Gharbi K."/>
            <person name="Hall N."/>
            <person name="Watson M."/>
            <person name="Adriaenssens E.M."/>
            <person name="Foster-Nyarko E."/>
            <person name="Jarju S."/>
            <person name="Secka A."/>
            <person name="Antonio M."/>
            <person name="Oren A."/>
            <person name="Chaudhuri R.R."/>
            <person name="La Ragione R."/>
            <person name="Hildebrand F."/>
            <person name="Pallen M.J."/>
        </authorList>
    </citation>
    <scope>NUCLEOTIDE SEQUENCE</scope>
    <source>
        <strain evidence="5">E3-2379</strain>
    </source>
</reference>
<accession>A0A9D9I220</accession>
<dbReference type="InterPro" id="IPR052021">
    <property type="entry name" value="Type-I_RS_S_subunit"/>
</dbReference>
<keyword evidence="3" id="KW-0238">DNA-binding</keyword>
<dbReference type="SUPFAM" id="SSF116734">
    <property type="entry name" value="DNA methylase specificity domain"/>
    <property type="match status" value="1"/>
</dbReference>
<dbReference type="EMBL" id="JADIML010000182">
    <property type="protein sequence ID" value="MBO8463601.1"/>
    <property type="molecule type" value="Genomic_DNA"/>
</dbReference>
<dbReference type="GO" id="GO:0009307">
    <property type="term" value="P:DNA restriction-modification system"/>
    <property type="evidence" value="ECO:0007669"/>
    <property type="project" value="UniProtKB-KW"/>
</dbReference>
<dbReference type="InterPro" id="IPR044946">
    <property type="entry name" value="Restrct_endonuc_typeI_TRD_sf"/>
</dbReference>
<comment type="similarity">
    <text evidence="1">Belongs to the type-I restriction system S methylase family.</text>
</comment>
<evidence type="ECO:0000256" key="1">
    <source>
        <dbReference type="ARBA" id="ARBA00010923"/>
    </source>
</evidence>
<gene>
    <name evidence="5" type="ORF">IAC13_06695</name>
</gene>
<feature type="domain" description="Type I restriction modification DNA specificity" evidence="4">
    <location>
        <begin position="1"/>
        <end position="169"/>
    </location>
</feature>
<evidence type="ECO:0000256" key="2">
    <source>
        <dbReference type="ARBA" id="ARBA00022747"/>
    </source>
</evidence>
<dbReference type="AlphaFoldDB" id="A0A9D9I220"/>
<name>A0A9D9I220_9FIRM</name>
<keyword evidence="5" id="KW-0378">Hydrolase</keyword>
<protein>
    <submittedName>
        <fullName evidence="5">Restriction endonuclease subunit S</fullName>
    </submittedName>
</protein>
<evidence type="ECO:0000259" key="4">
    <source>
        <dbReference type="Pfam" id="PF01420"/>
    </source>
</evidence>
<evidence type="ECO:0000256" key="3">
    <source>
        <dbReference type="ARBA" id="ARBA00023125"/>
    </source>
</evidence>
<proteinExistence type="inferred from homology"/>
<dbReference type="PANTHER" id="PTHR30408:SF12">
    <property type="entry name" value="TYPE I RESTRICTION ENZYME MJAVIII SPECIFICITY SUBUNIT"/>
    <property type="match status" value="1"/>
</dbReference>
<evidence type="ECO:0000313" key="5">
    <source>
        <dbReference type="EMBL" id="MBO8463601.1"/>
    </source>
</evidence>
<feature type="non-terminal residue" evidence="5">
    <location>
        <position position="213"/>
    </location>
</feature>
<dbReference type="GO" id="GO:0003677">
    <property type="term" value="F:DNA binding"/>
    <property type="evidence" value="ECO:0007669"/>
    <property type="project" value="UniProtKB-KW"/>
</dbReference>
<dbReference type="Proteomes" id="UP000823618">
    <property type="component" value="Unassembled WGS sequence"/>
</dbReference>
<keyword evidence="5" id="KW-0255">Endonuclease</keyword>
<dbReference type="Pfam" id="PF01420">
    <property type="entry name" value="Methylase_S"/>
    <property type="match status" value="1"/>
</dbReference>
<dbReference type="PANTHER" id="PTHR30408">
    <property type="entry name" value="TYPE-1 RESTRICTION ENZYME ECOKI SPECIFICITY PROTEIN"/>
    <property type="match status" value="1"/>
</dbReference>
<keyword evidence="2" id="KW-0680">Restriction system</keyword>
<reference evidence="5" key="1">
    <citation type="submission" date="2020-10" db="EMBL/GenBank/DDBJ databases">
        <authorList>
            <person name="Gilroy R."/>
        </authorList>
    </citation>
    <scope>NUCLEOTIDE SEQUENCE</scope>
    <source>
        <strain evidence="5">E3-2379</strain>
    </source>
</reference>
<organism evidence="5 6">
    <name type="scientific">Candidatus Scybalomonas excrementavium</name>
    <dbReference type="NCBI Taxonomy" id="2840943"/>
    <lineage>
        <taxon>Bacteria</taxon>
        <taxon>Bacillati</taxon>
        <taxon>Bacillota</taxon>
        <taxon>Clostridia</taxon>
        <taxon>Lachnospirales</taxon>
        <taxon>Lachnospiraceae</taxon>
        <taxon>Lachnospiraceae incertae sedis</taxon>
        <taxon>Candidatus Scybalomonas</taxon>
    </lineage>
</organism>
<dbReference type="Gene3D" id="3.90.220.20">
    <property type="entry name" value="DNA methylase specificity domains"/>
    <property type="match status" value="1"/>
</dbReference>
<sequence>MKIGDIAKVQGGYAFKSSKFVNQGIPLIRIGNINDEKVSINNDICYSEEFWDSHPEFRVNQGSILVAMSGATVGKIGIYEARDRALLNQRVGNIIPDKNLVIKDFLYYYCTSPVFKQYIEANAFGCAQPNISAKQIEEFEINVPSLIQQKKIVDILQKLDCIINIRKEQLKYYDKLVKSQFSEMFGDLKTNSKGWQIVGFKDCADIDTNMVHD</sequence>
<dbReference type="InterPro" id="IPR000055">
    <property type="entry name" value="Restrct_endonuc_typeI_TRD"/>
</dbReference>
<dbReference type="CDD" id="cd17278">
    <property type="entry name" value="RMtype1_S_LdeBORF1052P-TRD2-CR2"/>
    <property type="match status" value="1"/>
</dbReference>
<evidence type="ECO:0000313" key="6">
    <source>
        <dbReference type="Proteomes" id="UP000823618"/>
    </source>
</evidence>
<keyword evidence="5" id="KW-0540">Nuclease</keyword>
<dbReference type="GO" id="GO:0004519">
    <property type="term" value="F:endonuclease activity"/>
    <property type="evidence" value="ECO:0007669"/>
    <property type="project" value="UniProtKB-KW"/>
</dbReference>
<comment type="caution">
    <text evidence="5">The sequence shown here is derived from an EMBL/GenBank/DDBJ whole genome shotgun (WGS) entry which is preliminary data.</text>
</comment>